<dbReference type="InterPro" id="IPR020843">
    <property type="entry name" value="ER"/>
</dbReference>
<keyword evidence="2 5" id="KW-0862">Zinc</keyword>
<evidence type="ECO:0000313" key="7">
    <source>
        <dbReference type="EMBL" id="CAK7238019.1"/>
    </source>
</evidence>
<evidence type="ECO:0000313" key="8">
    <source>
        <dbReference type="Proteomes" id="UP001642406"/>
    </source>
</evidence>
<dbReference type="PANTHER" id="PTHR43880">
    <property type="entry name" value="ALCOHOL DEHYDROGENASE"/>
    <property type="match status" value="1"/>
</dbReference>
<reference evidence="7 8" key="1">
    <citation type="submission" date="2024-01" db="EMBL/GenBank/DDBJ databases">
        <authorList>
            <person name="Allen C."/>
            <person name="Tagirdzhanova G."/>
        </authorList>
    </citation>
    <scope>NUCLEOTIDE SEQUENCE [LARGE SCALE GENOMIC DNA]</scope>
</reference>
<comment type="cofactor">
    <cofactor evidence="5">
        <name>Zn(2+)</name>
        <dbReference type="ChEBI" id="CHEBI:29105"/>
    </cofactor>
</comment>
<dbReference type="Gene3D" id="3.90.180.10">
    <property type="entry name" value="Medium-chain alcohol dehydrogenases, catalytic domain"/>
    <property type="match status" value="1"/>
</dbReference>
<dbReference type="Proteomes" id="UP001642406">
    <property type="component" value="Unassembled WGS sequence"/>
</dbReference>
<organism evidence="7 8">
    <name type="scientific">Sporothrix bragantina</name>
    <dbReference type="NCBI Taxonomy" id="671064"/>
    <lineage>
        <taxon>Eukaryota</taxon>
        <taxon>Fungi</taxon>
        <taxon>Dikarya</taxon>
        <taxon>Ascomycota</taxon>
        <taxon>Pezizomycotina</taxon>
        <taxon>Sordariomycetes</taxon>
        <taxon>Sordariomycetidae</taxon>
        <taxon>Ophiostomatales</taxon>
        <taxon>Ophiostomataceae</taxon>
        <taxon>Sporothrix</taxon>
    </lineage>
</organism>
<dbReference type="PROSITE" id="PS00059">
    <property type="entry name" value="ADH_ZINC"/>
    <property type="match status" value="1"/>
</dbReference>
<feature type="domain" description="Enoyl reductase (ER)" evidence="6">
    <location>
        <begin position="11"/>
        <end position="366"/>
    </location>
</feature>
<dbReference type="InterPro" id="IPR036291">
    <property type="entry name" value="NAD(P)-bd_dom_sf"/>
</dbReference>
<comment type="similarity">
    <text evidence="5">Belongs to the zinc-containing alcohol dehydrogenase family.</text>
</comment>
<dbReference type="PANTHER" id="PTHR43880:SF12">
    <property type="entry name" value="ALCOHOL DEHYDROGENASE CLASS-3"/>
    <property type="match status" value="1"/>
</dbReference>
<keyword evidence="1 5" id="KW-0479">Metal-binding</keyword>
<evidence type="ECO:0000256" key="5">
    <source>
        <dbReference type="RuleBase" id="RU361277"/>
    </source>
</evidence>
<accession>A0ABP0D3L7</accession>
<dbReference type="SUPFAM" id="SSF50129">
    <property type="entry name" value="GroES-like"/>
    <property type="match status" value="1"/>
</dbReference>
<keyword evidence="3" id="KW-0560">Oxidoreductase</keyword>
<dbReference type="Pfam" id="PF00107">
    <property type="entry name" value="ADH_zinc_N"/>
    <property type="match status" value="1"/>
</dbReference>
<dbReference type="CDD" id="cd08278">
    <property type="entry name" value="benzyl_alcohol_DH"/>
    <property type="match status" value="1"/>
</dbReference>
<dbReference type="Gene3D" id="3.40.50.720">
    <property type="entry name" value="NAD(P)-binding Rossmann-like Domain"/>
    <property type="match status" value="1"/>
</dbReference>
<gene>
    <name evidence="7" type="ORF">SBRCBS47491_010245</name>
</gene>
<comment type="caution">
    <text evidence="7">The sequence shown here is derived from an EMBL/GenBank/DDBJ whole genome shotgun (WGS) entry which is preliminary data.</text>
</comment>
<keyword evidence="4" id="KW-0520">NAD</keyword>
<dbReference type="Pfam" id="PF08240">
    <property type="entry name" value="ADH_N"/>
    <property type="match status" value="1"/>
</dbReference>
<proteinExistence type="inferred from homology"/>
<dbReference type="InterPro" id="IPR013149">
    <property type="entry name" value="ADH-like_C"/>
</dbReference>
<dbReference type="InterPro" id="IPR011032">
    <property type="entry name" value="GroES-like_sf"/>
</dbReference>
<dbReference type="InterPro" id="IPR002328">
    <property type="entry name" value="ADH_Zn_CS"/>
</dbReference>
<name>A0ABP0D3L7_9PEZI</name>
<dbReference type="SMART" id="SM00829">
    <property type="entry name" value="PKS_ER"/>
    <property type="match status" value="1"/>
</dbReference>
<evidence type="ECO:0000256" key="1">
    <source>
        <dbReference type="ARBA" id="ARBA00022723"/>
    </source>
</evidence>
<protein>
    <recommendedName>
        <fullName evidence="6">Enoyl reductase (ER) domain-containing protein</fullName>
    </recommendedName>
</protein>
<evidence type="ECO:0000256" key="2">
    <source>
        <dbReference type="ARBA" id="ARBA00022833"/>
    </source>
</evidence>
<dbReference type="InterPro" id="IPR013154">
    <property type="entry name" value="ADH-like_N"/>
</dbReference>
<evidence type="ECO:0000259" key="6">
    <source>
        <dbReference type="SMART" id="SM00829"/>
    </source>
</evidence>
<sequence length="369" mass="38550">MASATGQSGLGSTEALVVSEVGGPFELKTVDLKEMRSDEIVVKMVATGICPGLPAVLGHEGSGIVEQVGADVKHVTVGDHVLLSFNSCRECTSCRRGKPSYCRHMERISFGGSRLDGTKTVSLDGKDLSSAYFGQSSFAKRSIVRGVCAVKVSNALPLDILCCIGCGVQTGAGTVLNTLQPPVGSSIAIYGAGAVGLAAIMTARNLTAATTIIAVDIVDERLELAKELGATHTFNTKGISEAQVVELIESVTNGEGVDRAVDCTGNLGVIQSMIAATANNGIAATVGSAPHGTFVQIEPASWIQRNVSYVGSCMGSSLPETFIPAIVDFWKQGRFPVERLTKSYSYKDVNQAMADMLSGATIKPVITWD</sequence>
<dbReference type="EMBL" id="CAWUHC010000246">
    <property type="protein sequence ID" value="CAK7238019.1"/>
    <property type="molecule type" value="Genomic_DNA"/>
</dbReference>
<dbReference type="SUPFAM" id="SSF51735">
    <property type="entry name" value="NAD(P)-binding Rossmann-fold domains"/>
    <property type="match status" value="1"/>
</dbReference>
<evidence type="ECO:0000256" key="4">
    <source>
        <dbReference type="ARBA" id="ARBA00023027"/>
    </source>
</evidence>
<keyword evidence="8" id="KW-1185">Reference proteome</keyword>
<evidence type="ECO:0000256" key="3">
    <source>
        <dbReference type="ARBA" id="ARBA00023002"/>
    </source>
</evidence>